<dbReference type="InterPro" id="IPR016187">
    <property type="entry name" value="CTDL_fold"/>
</dbReference>
<dbReference type="InterPro" id="IPR001304">
    <property type="entry name" value="C-type_lectin-like"/>
</dbReference>
<dbReference type="Proteomes" id="UP001178461">
    <property type="component" value="Chromosome 2"/>
</dbReference>
<keyword evidence="5" id="KW-1133">Transmembrane helix</keyword>
<dbReference type="InterPro" id="IPR033989">
    <property type="entry name" value="CD209-like_CTLD"/>
</dbReference>
<dbReference type="SMART" id="SM00034">
    <property type="entry name" value="CLECT"/>
    <property type="match status" value="2"/>
</dbReference>
<name>A0AA35JRU1_9SAUR</name>
<organism evidence="7 8">
    <name type="scientific">Podarcis lilfordi</name>
    <name type="common">Lilford's wall lizard</name>
    <dbReference type="NCBI Taxonomy" id="74358"/>
    <lineage>
        <taxon>Eukaryota</taxon>
        <taxon>Metazoa</taxon>
        <taxon>Chordata</taxon>
        <taxon>Craniata</taxon>
        <taxon>Vertebrata</taxon>
        <taxon>Euteleostomi</taxon>
        <taxon>Lepidosauria</taxon>
        <taxon>Squamata</taxon>
        <taxon>Bifurcata</taxon>
        <taxon>Unidentata</taxon>
        <taxon>Episquamata</taxon>
        <taxon>Laterata</taxon>
        <taxon>Lacertibaenia</taxon>
        <taxon>Lacertidae</taxon>
        <taxon>Podarcis</taxon>
    </lineage>
</organism>
<evidence type="ECO:0000256" key="4">
    <source>
        <dbReference type="ARBA" id="ARBA00023157"/>
    </source>
</evidence>
<dbReference type="PROSITE" id="PS00615">
    <property type="entry name" value="C_TYPE_LECTIN_1"/>
    <property type="match status" value="2"/>
</dbReference>
<keyword evidence="8" id="KW-1185">Reference proteome</keyword>
<dbReference type="AlphaFoldDB" id="A0AA35JRU1"/>
<feature type="domain" description="C-type lectin" evidence="6">
    <location>
        <begin position="89"/>
        <end position="202"/>
    </location>
</feature>
<dbReference type="InterPro" id="IPR016186">
    <property type="entry name" value="C-type_lectin-like/link_sf"/>
</dbReference>
<dbReference type="PANTHER" id="PTHR22803">
    <property type="entry name" value="MANNOSE, PHOSPHOLIPASE, LECTIN RECEPTOR RELATED"/>
    <property type="match status" value="1"/>
</dbReference>
<keyword evidence="4" id="KW-1015">Disulfide bond</keyword>
<keyword evidence="2" id="KW-0964">Secreted</keyword>
<dbReference type="EMBL" id="OX395127">
    <property type="protein sequence ID" value="CAI5764987.1"/>
    <property type="molecule type" value="Genomic_DNA"/>
</dbReference>
<dbReference type="Gene3D" id="3.10.100.10">
    <property type="entry name" value="Mannose-Binding Protein A, subunit A"/>
    <property type="match status" value="2"/>
</dbReference>
<evidence type="ECO:0000256" key="3">
    <source>
        <dbReference type="ARBA" id="ARBA00022734"/>
    </source>
</evidence>
<evidence type="ECO:0000256" key="2">
    <source>
        <dbReference type="ARBA" id="ARBA00022525"/>
    </source>
</evidence>
<evidence type="ECO:0000313" key="7">
    <source>
        <dbReference type="EMBL" id="CAI5764987.1"/>
    </source>
</evidence>
<feature type="transmembrane region" description="Helical" evidence="5">
    <location>
        <begin position="261"/>
        <end position="282"/>
    </location>
</feature>
<feature type="transmembrane region" description="Helical" evidence="5">
    <location>
        <begin position="26"/>
        <end position="48"/>
    </location>
</feature>
<evidence type="ECO:0000313" key="8">
    <source>
        <dbReference type="Proteomes" id="UP001178461"/>
    </source>
</evidence>
<accession>A0AA35JRU1</accession>
<evidence type="ECO:0000256" key="1">
    <source>
        <dbReference type="ARBA" id="ARBA00004613"/>
    </source>
</evidence>
<dbReference type="InterPro" id="IPR050111">
    <property type="entry name" value="C-type_lectin/snaclec_domain"/>
</dbReference>
<dbReference type="InterPro" id="IPR018378">
    <property type="entry name" value="C-type_lectin_CS"/>
</dbReference>
<sequence>MEEEKMQDDFRTYKERSYLNFTRRPVFHICILLMVSILGAAVFCIVALSKATTLSSELSELIDESPKPRMGHDYELFPCNPDTREWEYHSGKCYYFSLQKTNWMQARDDCAVRNSKLVVIDSMPEQNFLMTRTRNDRYWMGLTDRDAEGLWRWIDGSSYYSGFTYWKPGEPNNSGNEDCAHLWGSGEWNDVYCSYLCYYICPLWACGKQEEKFENKSKMVLLGVYEQEEDGDRVYLAETEEAKAPRTADRFFLRWKWSSSFLVYGLLALAYLLIIILLGLLLSNESKFSSEAKKLHKQLEMSKELFPCGSRSREWEYFDGRCYYFSLRKATWHTAKSLCAERNSSLVVIHDEAKQNFLESRTKNERYWIGLTDINEEGQWRWIDGISYLNNYKKWRQGEPNDHETKEDCAQIHEAGEWNDVPCNFQSFYACEKPLPS</sequence>
<dbReference type="CDD" id="cd03590">
    <property type="entry name" value="CLECT_DC-SIGN_like"/>
    <property type="match status" value="2"/>
</dbReference>
<comment type="subcellular location">
    <subcellularLocation>
        <location evidence="1">Secreted</location>
    </subcellularLocation>
</comment>
<reference evidence="7" key="1">
    <citation type="submission" date="2022-12" db="EMBL/GenBank/DDBJ databases">
        <authorList>
            <person name="Alioto T."/>
            <person name="Alioto T."/>
            <person name="Gomez Garrido J."/>
        </authorList>
    </citation>
    <scope>NUCLEOTIDE SEQUENCE</scope>
</reference>
<feature type="domain" description="C-type lectin" evidence="6">
    <location>
        <begin position="318"/>
        <end position="432"/>
    </location>
</feature>
<keyword evidence="3" id="KW-0430">Lectin</keyword>
<dbReference type="GO" id="GO:0005576">
    <property type="term" value="C:extracellular region"/>
    <property type="evidence" value="ECO:0007669"/>
    <property type="project" value="UniProtKB-SubCell"/>
</dbReference>
<dbReference type="PROSITE" id="PS50041">
    <property type="entry name" value="C_TYPE_LECTIN_2"/>
    <property type="match status" value="2"/>
</dbReference>
<dbReference type="SUPFAM" id="SSF56436">
    <property type="entry name" value="C-type lectin-like"/>
    <property type="match status" value="2"/>
</dbReference>
<proteinExistence type="predicted"/>
<dbReference type="Pfam" id="PF00059">
    <property type="entry name" value="Lectin_C"/>
    <property type="match status" value="2"/>
</dbReference>
<keyword evidence="5" id="KW-0472">Membrane</keyword>
<gene>
    <name evidence="7" type="ORF">PODLI_1B038441</name>
</gene>
<protein>
    <submittedName>
        <fullName evidence="7">C-type lectin domain-containing protein</fullName>
    </submittedName>
</protein>
<evidence type="ECO:0000259" key="6">
    <source>
        <dbReference type="PROSITE" id="PS50041"/>
    </source>
</evidence>
<keyword evidence="5" id="KW-0812">Transmembrane</keyword>
<evidence type="ECO:0000256" key="5">
    <source>
        <dbReference type="SAM" id="Phobius"/>
    </source>
</evidence>
<dbReference type="GO" id="GO:0030246">
    <property type="term" value="F:carbohydrate binding"/>
    <property type="evidence" value="ECO:0007669"/>
    <property type="project" value="UniProtKB-KW"/>
</dbReference>